<dbReference type="SMART" id="SM00595">
    <property type="entry name" value="MADF"/>
    <property type="match status" value="1"/>
</dbReference>
<evidence type="ECO:0000313" key="8">
    <source>
        <dbReference type="EMBL" id="CAH0731025.1"/>
    </source>
</evidence>
<dbReference type="InterPro" id="IPR006578">
    <property type="entry name" value="MADF-dom"/>
</dbReference>
<feature type="non-terminal residue" evidence="8">
    <location>
        <position position="1360"/>
    </location>
</feature>
<evidence type="ECO:0000256" key="2">
    <source>
        <dbReference type="ARBA" id="ARBA00022723"/>
    </source>
</evidence>
<feature type="region of interest" description="Disordered" evidence="6">
    <location>
        <begin position="857"/>
        <end position="940"/>
    </location>
</feature>
<dbReference type="SUPFAM" id="SSF53098">
    <property type="entry name" value="Ribonuclease H-like"/>
    <property type="match status" value="1"/>
</dbReference>
<dbReference type="InterPro" id="IPR052035">
    <property type="entry name" value="ZnF_BED_domain_contain"/>
</dbReference>
<feature type="region of interest" description="Disordered" evidence="6">
    <location>
        <begin position="1172"/>
        <end position="1209"/>
    </location>
</feature>
<evidence type="ECO:0000256" key="5">
    <source>
        <dbReference type="ARBA" id="ARBA00023242"/>
    </source>
</evidence>
<dbReference type="Pfam" id="PF10545">
    <property type="entry name" value="MADF_DNA_bdg"/>
    <property type="match status" value="1"/>
</dbReference>
<dbReference type="PANTHER" id="PTHR46481:SF10">
    <property type="entry name" value="ZINC FINGER BED DOMAIN-CONTAINING PROTEIN 39"/>
    <property type="match status" value="1"/>
</dbReference>
<dbReference type="GO" id="GO:0046983">
    <property type="term" value="F:protein dimerization activity"/>
    <property type="evidence" value="ECO:0007669"/>
    <property type="project" value="InterPro"/>
</dbReference>
<feature type="compositionally biased region" description="Basic and acidic residues" evidence="6">
    <location>
        <begin position="930"/>
        <end position="940"/>
    </location>
</feature>
<organism evidence="8 9">
    <name type="scientific">Brenthis ino</name>
    <name type="common">lesser marbled fritillary</name>
    <dbReference type="NCBI Taxonomy" id="405034"/>
    <lineage>
        <taxon>Eukaryota</taxon>
        <taxon>Metazoa</taxon>
        <taxon>Ecdysozoa</taxon>
        <taxon>Arthropoda</taxon>
        <taxon>Hexapoda</taxon>
        <taxon>Insecta</taxon>
        <taxon>Pterygota</taxon>
        <taxon>Neoptera</taxon>
        <taxon>Endopterygota</taxon>
        <taxon>Lepidoptera</taxon>
        <taxon>Glossata</taxon>
        <taxon>Ditrysia</taxon>
        <taxon>Papilionoidea</taxon>
        <taxon>Nymphalidae</taxon>
        <taxon>Heliconiinae</taxon>
        <taxon>Argynnini</taxon>
        <taxon>Brenthis</taxon>
    </lineage>
</organism>
<dbReference type="InterPro" id="IPR012337">
    <property type="entry name" value="RNaseH-like_sf"/>
</dbReference>
<feature type="compositionally biased region" description="Basic and acidic residues" evidence="6">
    <location>
        <begin position="1226"/>
        <end position="1238"/>
    </location>
</feature>
<feature type="compositionally biased region" description="Acidic residues" evidence="6">
    <location>
        <begin position="1077"/>
        <end position="1105"/>
    </location>
</feature>
<sequence length="1360" mass="153919">MDRTIAEMIALQNLPFHFVEGTGFRRVMQAALPKYKIRGRDFFSSYVCDNLYNKLAKKTKDLLEEFDKLSFTSDIWSELHSAVSLLSLTAHGISKDFRKKTIILKCEVMDERHTGTIISTKFQTILEEWGIDRQKVHCMVRDRGSNMVRAMQLSGFEDISCAIHQIQLCIRAGVESQEWLLQLIAKLKKIATHFNHSLVAQAELTKIQKERLNQSPLSVIQDCPTRWNSTFYMMARFSKLKDSLVLYLSANPIAMISPEDWMNIQKFVQLMQPFEEITRNLSSSQISISSVIPLIQVLKTTLQQEETKPNTSEQFINFITKLRDELNSSVRFGNLVEDDKYTIATYLDPRYKSHFFTSVIAEQVESKLLNMTINTIRTRQSNSIQDDDCEPSPKRSRTQIAIEDIEVQPSTSKSSASLQILESMLSVNEDQEEDSSTADDGDNLLLKIQSHLREYKKEKRLPLHEDPLMWWNGNAHKYNNILPIVRQYLSAPPSSVASEQLFSGAGLIYEEHRNRLKGEKAAKSKDYQTDAQLPLMEISNIRPIEKSNNDIRDDSIADLTESENTEDINKNIEEFPISYEKEAENYEKIINRRIIDVSHFLSELKRISNHGPLGCSFTELHLIAETRIGLQSKFTFRCKLCNQKFVINGDNCSDNYLNINTCAVAGTIAIGGGHSQLDELMSAINLPLLSEKTYSENHELISRKWEEVLVESMNQAAEKEKQFAISNGVSKHSAAIVSGMPRAISALCLDGRRARMPRVAAARERGCRARSVRSRKEYHNNNLREDMWDEIAKNFEQPKAVLKTKMKSLLSSYRRERNREKTSNITGSDRNKAYKSKWFAYESFHFLHDRGNPIDTVDCGSSSQSHNTEQGATEQGATEQGATEQSATEQGTSEQGATEQSATEQGTSELNMTNMNTASTIPTKRKPTKRTHEDPEYDAENKMLEDALEEMRKQSDNSNDLYVAFGMHVAAELRKYDPITLARVKHSINTIIFDADMACINQLNQSTIQENDERRPDCLLPELVDPRYPRGLTIRNPSNIEEALKIKKRSKENVDPKLNLKIELSADIDRRSESGLNDEIELSVDTDSGSENELNDEIAGDEPSDELMKDGGFAWCPLDIPTAEGTQPPGTSEAVPASPSTASPMPHSSAPYPYIISPEPPMDVEWLEEQVPSPLGDPFSEPSSSNPLLPDTEPPAPATEPPAQATEHPAPATHIIQSVNPPEVASPREENKASRAHDTAYPKVHHVVKVSTNFSMLLSTYVSYINVKKYFSVRRDERVPRWAYDLEERCIAVEERIASALEAMVELMKETKCCHWWWSKQQTNSHNFETKSVGDIELEEIPSTSNTPDIPLDVALESLI</sequence>
<feature type="region of interest" description="Disordered" evidence="6">
    <location>
        <begin position="1077"/>
        <end position="1156"/>
    </location>
</feature>
<evidence type="ECO:0000256" key="3">
    <source>
        <dbReference type="ARBA" id="ARBA00022771"/>
    </source>
</evidence>
<dbReference type="Pfam" id="PF05699">
    <property type="entry name" value="Dimer_Tnp_hAT"/>
    <property type="match status" value="1"/>
</dbReference>
<dbReference type="GO" id="GO:0005634">
    <property type="term" value="C:nucleus"/>
    <property type="evidence" value="ECO:0007669"/>
    <property type="project" value="UniProtKB-SubCell"/>
</dbReference>
<keyword evidence="5" id="KW-0539">Nucleus</keyword>
<feature type="region of interest" description="Disordered" evidence="6">
    <location>
        <begin position="1219"/>
        <end position="1238"/>
    </location>
</feature>
<reference evidence="8" key="1">
    <citation type="submission" date="2021-12" db="EMBL/GenBank/DDBJ databases">
        <authorList>
            <person name="Martin H S."/>
        </authorList>
    </citation>
    <scope>NUCLEOTIDE SEQUENCE</scope>
</reference>
<gene>
    <name evidence="8" type="ORF">BINO364_LOCUS15938</name>
</gene>
<dbReference type="GO" id="GO:0008270">
    <property type="term" value="F:zinc ion binding"/>
    <property type="evidence" value="ECO:0007669"/>
    <property type="project" value="UniProtKB-KW"/>
</dbReference>
<dbReference type="EMBL" id="OV170229">
    <property type="protein sequence ID" value="CAH0731025.1"/>
    <property type="molecule type" value="Genomic_DNA"/>
</dbReference>
<dbReference type="InterPro" id="IPR008906">
    <property type="entry name" value="HATC_C_dom"/>
</dbReference>
<accession>A0A8J9YLG3</accession>
<evidence type="ECO:0000256" key="6">
    <source>
        <dbReference type="SAM" id="MobiDB-lite"/>
    </source>
</evidence>
<keyword evidence="2" id="KW-0479">Metal-binding</keyword>
<evidence type="ECO:0000259" key="7">
    <source>
        <dbReference type="PROSITE" id="PS51029"/>
    </source>
</evidence>
<feature type="domain" description="MADF" evidence="7">
    <location>
        <begin position="757"/>
        <end position="852"/>
    </location>
</feature>
<evidence type="ECO:0000313" key="9">
    <source>
        <dbReference type="Proteomes" id="UP000838878"/>
    </source>
</evidence>
<dbReference type="PROSITE" id="PS51029">
    <property type="entry name" value="MADF"/>
    <property type="match status" value="1"/>
</dbReference>
<proteinExistence type="predicted"/>
<dbReference type="InterPro" id="IPR049012">
    <property type="entry name" value="Mutator_transp_dom"/>
</dbReference>
<name>A0A8J9YLG3_9NEOP</name>
<dbReference type="OrthoDB" id="7699631at2759"/>
<protein>
    <recommendedName>
        <fullName evidence="7">MADF domain-containing protein</fullName>
    </recommendedName>
</protein>
<dbReference type="Proteomes" id="UP000838878">
    <property type="component" value="Chromosome 9"/>
</dbReference>
<feature type="compositionally biased region" description="Polar residues" evidence="6">
    <location>
        <begin position="859"/>
        <end position="921"/>
    </location>
</feature>
<keyword evidence="3" id="KW-0863">Zinc-finger</keyword>
<keyword evidence="4" id="KW-0862">Zinc</keyword>
<evidence type="ECO:0000256" key="4">
    <source>
        <dbReference type="ARBA" id="ARBA00022833"/>
    </source>
</evidence>
<evidence type="ECO:0000256" key="1">
    <source>
        <dbReference type="ARBA" id="ARBA00004123"/>
    </source>
</evidence>
<comment type="subcellular location">
    <subcellularLocation>
        <location evidence="1">Nucleus</location>
    </subcellularLocation>
</comment>
<dbReference type="Pfam" id="PF20700">
    <property type="entry name" value="Mutator"/>
    <property type="match status" value="1"/>
</dbReference>
<dbReference type="PANTHER" id="PTHR46481">
    <property type="entry name" value="ZINC FINGER BED DOMAIN-CONTAINING PROTEIN 4"/>
    <property type="match status" value="1"/>
</dbReference>
<keyword evidence="9" id="KW-1185">Reference proteome</keyword>